<dbReference type="NCBIfam" id="TIGR01731">
    <property type="entry name" value="fil_hemag_20aa"/>
    <property type="match status" value="5"/>
</dbReference>
<keyword evidence="2" id="KW-1185">Reference proteome</keyword>
<dbReference type="RefSeq" id="WP_143538860.1">
    <property type="nucleotide sequence ID" value="NZ_MLHH01000027.1"/>
</dbReference>
<name>A0A1V3I7A4_9PAST</name>
<comment type="caution">
    <text evidence="1">The sequence shown here is derived from an EMBL/GenBank/DDBJ whole genome shotgun (WGS) entry which is preliminary data.</text>
</comment>
<organism evidence="1 2">
    <name type="scientific">Rodentibacter heidelbergensis</name>
    <dbReference type="NCBI Taxonomy" id="1908258"/>
    <lineage>
        <taxon>Bacteria</taxon>
        <taxon>Pseudomonadati</taxon>
        <taxon>Pseudomonadota</taxon>
        <taxon>Gammaproteobacteria</taxon>
        <taxon>Pasteurellales</taxon>
        <taxon>Pasteurellaceae</taxon>
        <taxon>Rodentibacter</taxon>
    </lineage>
</organism>
<gene>
    <name evidence="1" type="ORF">BKK48_09165</name>
</gene>
<sequence>GTISATQHARIHSSKTIENTGKIETKQGDIAVRSQKNIEQKGSIVSRQNGISLQAKDTIEQTGETVSKGDIAYQATQVKVKNGALIAAGVSVQDTAQGEMRWLNQQNLQGANVIISATEAMTSNAKHLASGTINVESRKVDLSGSQLSAHRVAIQSTQSLLNLNQATLYSEDRTSLSNPNEISTHQAHLNAGYFEVDTDKLNNQQGSWIQRGTETFSLNLKEGLDNTQGKMSVEGALSIQSPSIQNRQGVLWSNNRLSIDTNTGKIDSQLGYLFGKNNIDIHSAIFNNQQGEVLAEQVSLSGHQVNNEKGKIIAGNKANLSVNQLNNQHQGIVYSKGDLTLNTKNLLNQEGMISAASQAVLGAEYIDNRQGVLQGESNFIIKTASLNNEQGDISAKEAVISAAEINNTQGVMTAQNSLTLSGSHLDNRGGIVQAKQAEINLIDLDNRANGTSGSLLTASNRLALNVANINNQQTKASQSTPTQGIQAGEVIVNADHLDNQDGGIYVGRSANISVNQSLNNQQGEILSTGRVDITNPHFTLVVDNTLGLIESLSSIILQAKTLINEGSMKTKGDLNIALKESFTLNKALGVGNNLTFNTKGDFINNTQLVIGNRASIQGETIKNNSNAEISSSHTDIQGKKVDNFGLIDGDTTVIKADEVNNLGEARLYGTHLAIEADRLNNFENAEGQSATIAARERLDLGVGELVNRNHALIMSLGTLHIGGKLDENHQAIGYAKRVDNGSATIESLGNAWIRSYQLLNHDLHLKLGTKVEKEWIRELALGNDTHRYRDGVDGYYNVNNGSRSRYSYFQLNDGKRVAGEGWKDWRYTRTTTTTTIEYQDPAKILIGSELHLSGEDLKNKQSQILVGQKLLLDDKIFTERTNGWLSSTLSKLDNEDLIGNIDVTDKGEFVQERRIRRKRKKYYHYHNYSDFTDVHETKHFNFGLDLLIIGEKVSSTGKQVDNKSDFQGISVAQKTPLATELNVKSVNLENITSGVMKNQDNLGIKTHLPDISLPQASLYKINPKSGSFLIETDPRFTDRTKWLSSDYMFNALRSDPQNLLKRLGDGFYEQRLVNEQINQLTGRRFLENYHSDYEQYKALMDNGAYYAKKWNLLPGVALTAEQMKELTTDMVWMVKKDVTLKDGTKITVLAPQVYIVARNTDIDSRGALISANDVLINTKGDIQNSGVIAGRNLTHLSANNIENLGGSLQGRDLYLFAKNRLDNLGGVLKASENLVGSAKNINIESTLSETADNGRFKHRNIDKIASIQVGDEAHRGKVSLYAKESLTVKGANISVKGDADFQAGDKLNFGTVETENRQHYIKDSDNYYKLDQKNEVGNQFNLEGNSRFVGKSAVEMRGVSASSQGEMQVLSEGDIHIEESRQQEKLSEGRKWTKRGVLQSKTEIRRHIHTYDLAEGSSLDADNITLHSSYGNVNIQGANVVAENGLKIQGKNIDIKEAENRIYSEDFYSKKKSGLLSGGIGITLGRQKQTLESDQTKYYATASQVGSLKGDSTLIAENHYSQRASSLSSVKGDVNILAQQVNIQSAEDKYETNTKQTFEQKGLTLAITSPIISALQAVQSTVKSSEKVGKSKNDRVNAMAAANVAMDAYRAGQAVGQAGKAVQDALGEGGVDSVVGVQITYGQQKSVNQTHAEGKTAATSQVNAGGKVNIIATGAGKDSNIHIKGADVSGKGGTHLIADNDINITAAEQSHKERSTNKSAGFNAGVAIKVSNGVAAGVTLGGNYGKGYGNGDEKTYVASHVGDANSQTTVIAGGYANLIGSQLKGQKIQLDAQNLNIESLQDTATYKGKQMNMAGSVTVGYGVSVGGSYNQSKINAEHASVNEQAGIYAGDNGYDINVKNKVSLTGGAILSQAQKEKNQFTAQDFEYSNIQNYSNAKSSAMGLTGGVSFGRDQTSDEDKELNDIYRKGREGETFEQANPNKANESAVKFGLGTDDIHSTDLYALAKVGLTNLASNSKQSENRQSMTYSVISEGNFNIGSTEGKENIKSIKKSTKQESNKLEKVDYAKMQKDVEQDVGTIQGFAKNVAGFTDEAYRSQFIAEHRMMGYVTDKDGKPIKDKKILDEMEGEAKMQAKKEGISEDKLEKYITDYISLEVSKGKNIYQLYEVLDQQRNRLRKTGYIDPETEKYTEKVVVGFNGIFNQLQNAAKYATQNYVTDENNNRIYKNLYFIHNPEANGLLPELLVAGYQKYFEGNIGGLGNSTIQGKNLMEKYGKQGLFIGSHSRGTLTVTNALNNLEQNVDLSGTTMKMLGPATNVKNADRVFNKLSGSHILLDNDGNDGIGILIGWNPSTQTVNNQNYPLWKLAYDIFKSDASPHNCGGLGNKFCQDQGYRNPIYQNEYRLDNKLEMRKVIPINKFNDNE</sequence>
<evidence type="ECO:0000313" key="2">
    <source>
        <dbReference type="Proteomes" id="UP000189437"/>
    </source>
</evidence>
<proteinExistence type="predicted"/>
<feature type="non-terminal residue" evidence="1">
    <location>
        <position position="1"/>
    </location>
</feature>
<evidence type="ECO:0000313" key="1">
    <source>
        <dbReference type="EMBL" id="OOF35619.1"/>
    </source>
</evidence>
<accession>A0A1V3I7A4</accession>
<dbReference type="InterPro" id="IPR010069">
    <property type="entry name" value="CdiA_FHA1_rpt"/>
</dbReference>
<dbReference type="Proteomes" id="UP000189437">
    <property type="component" value="Unassembled WGS sequence"/>
</dbReference>
<dbReference type="GO" id="GO:0003824">
    <property type="term" value="F:catalytic activity"/>
    <property type="evidence" value="ECO:0007669"/>
    <property type="project" value="UniProtKB-ARBA"/>
</dbReference>
<dbReference type="EMBL" id="MLHH01000027">
    <property type="protein sequence ID" value="OOF35619.1"/>
    <property type="molecule type" value="Genomic_DNA"/>
</dbReference>
<reference evidence="1 2" key="1">
    <citation type="submission" date="2016-10" db="EMBL/GenBank/DDBJ databases">
        <title>Rodentibacter gen. nov. and new species.</title>
        <authorList>
            <person name="Christensen H."/>
        </authorList>
    </citation>
    <scope>NUCLEOTIDE SEQUENCE [LARGE SCALE GENOMIC DNA]</scope>
    <source>
        <strain evidence="1 2">Ac69</strain>
    </source>
</reference>
<dbReference type="STRING" id="1908258.BKK48_09165"/>
<dbReference type="OrthoDB" id="2664633at2"/>
<protein>
    <submittedName>
        <fullName evidence="1">Filamentous hemagglutinin</fullName>
    </submittedName>
</protein>
<dbReference type="InterPro" id="IPR025157">
    <property type="entry name" value="Hemagglutinin_rpt"/>
</dbReference>
<dbReference type="Pfam" id="PF13332">
    <property type="entry name" value="Fil_haemagg_2"/>
    <property type="match status" value="2"/>
</dbReference>